<protein>
    <submittedName>
        <fullName evidence="2">Uncharacterized protein</fullName>
    </submittedName>
</protein>
<reference evidence="2 3" key="1">
    <citation type="journal article" date="2014" name="Genome Announc.">
        <title>Draft genome sequence of the pathogenic fungus Scedosporium apiospermum.</title>
        <authorList>
            <person name="Vandeputte P."/>
            <person name="Ghamrawi S."/>
            <person name="Rechenmann M."/>
            <person name="Iltis A."/>
            <person name="Giraud S."/>
            <person name="Fleury M."/>
            <person name="Thornton C."/>
            <person name="Delhaes L."/>
            <person name="Meyer W."/>
            <person name="Papon N."/>
            <person name="Bouchara J.P."/>
        </authorList>
    </citation>
    <scope>NUCLEOTIDE SEQUENCE [LARGE SCALE GENOMIC DNA]</scope>
    <source>
        <strain evidence="2 3">IHEM 14462</strain>
    </source>
</reference>
<sequence length="185" mass="19346">MSGALAGRVAVVTGSSSGIGQAIALAFHREGCKVVCADLRPQGEGWSTDETITKDGGDALFCKTDVSQATDVEAAVKAAVNRYGRLDIFVNNAGCAPEVLRPAPVWETEISMWDRTHSVNSRGIFLGTKYAAGQMVKQEPLSNGSRGRIINIASIMGLRGTAKSGIVIHPAQVAREGGTAKTAMS</sequence>
<dbReference type="RefSeq" id="XP_016640194.1">
    <property type="nucleotide sequence ID" value="XM_016789931.1"/>
</dbReference>
<dbReference type="GeneID" id="27727327"/>
<dbReference type="InterPro" id="IPR002347">
    <property type="entry name" value="SDR_fam"/>
</dbReference>
<dbReference type="InterPro" id="IPR036291">
    <property type="entry name" value="NAD(P)-bd_dom_sf"/>
</dbReference>
<dbReference type="OMA" id="CIEYLIS"/>
<dbReference type="PRINTS" id="PR00081">
    <property type="entry name" value="GDHRDH"/>
</dbReference>
<dbReference type="KEGG" id="sapo:SAPIO_CDS8255"/>
<dbReference type="PANTHER" id="PTHR42820:SF1">
    <property type="entry name" value="SHORT-CHAIN DEHYDROGENASE_REDUCTASE FAMILY PROTEIN"/>
    <property type="match status" value="1"/>
</dbReference>
<keyword evidence="3" id="KW-1185">Reference proteome</keyword>
<dbReference type="AlphaFoldDB" id="A0A084FZ83"/>
<proteinExistence type="inferred from homology"/>
<accession>A0A084FZ83</accession>
<dbReference type="CDD" id="cd05233">
    <property type="entry name" value="SDR_c"/>
    <property type="match status" value="1"/>
</dbReference>
<comment type="caution">
    <text evidence="2">The sequence shown here is derived from an EMBL/GenBank/DDBJ whole genome shotgun (WGS) entry which is preliminary data.</text>
</comment>
<gene>
    <name evidence="2" type="ORF">SAPIO_CDS8255</name>
</gene>
<dbReference type="EMBL" id="JOWA01000121">
    <property type="protein sequence ID" value="KEZ40395.1"/>
    <property type="molecule type" value="Genomic_DNA"/>
</dbReference>
<dbReference type="VEuPathDB" id="FungiDB:SAPIO_CDS8255"/>
<name>A0A084FZ83_PSEDA</name>
<organism evidence="2 3">
    <name type="scientific">Pseudallescheria apiosperma</name>
    <name type="common">Scedosporium apiospermum</name>
    <dbReference type="NCBI Taxonomy" id="563466"/>
    <lineage>
        <taxon>Eukaryota</taxon>
        <taxon>Fungi</taxon>
        <taxon>Dikarya</taxon>
        <taxon>Ascomycota</taxon>
        <taxon>Pezizomycotina</taxon>
        <taxon>Sordariomycetes</taxon>
        <taxon>Hypocreomycetidae</taxon>
        <taxon>Microascales</taxon>
        <taxon>Microascaceae</taxon>
        <taxon>Scedosporium</taxon>
    </lineage>
</organism>
<dbReference type="Proteomes" id="UP000028545">
    <property type="component" value="Unassembled WGS sequence"/>
</dbReference>
<dbReference type="PANTHER" id="PTHR42820">
    <property type="entry name" value="SHORT-CHAIN DEHYDROGENASE REDUCTASE"/>
    <property type="match status" value="1"/>
</dbReference>
<evidence type="ECO:0000313" key="2">
    <source>
        <dbReference type="EMBL" id="KEZ40395.1"/>
    </source>
</evidence>
<dbReference type="OrthoDB" id="417891at2759"/>
<dbReference type="Gene3D" id="3.40.50.720">
    <property type="entry name" value="NAD(P)-binding Rossmann-like Domain"/>
    <property type="match status" value="1"/>
</dbReference>
<evidence type="ECO:0000313" key="3">
    <source>
        <dbReference type="Proteomes" id="UP000028545"/>
    </source>
</evidence>
<evidence type="ECO:0000256" key="1">
    <source>
        <dbReference type="RuleBase" id="RU000363"/>
    </source>
</evidence>
<comment type="similarity">
    <text evidence="1">Belongs to the short-chain dehydrogenases/reductases (SDR) family.</text>
</comment>
<dbReference type="HOGENOM" id="CLU_010194_2_19_1"/>
<dbReference type="Pfam" id="PF00106">
    <property type="entry name" value="adh_short"/>
    <property type="match status" value="1"/>
</dbReference>
<dbReference type="PRINTS" id="PR00080">
    <property type="entry name" value="SDRFAMILY"/>
</dbReference>
<dbReference type="SUPFAM" id="SSF51735">
    <property type="entry name" value="NAD(P)-binding Rossmann-fold domains"/>
    <property type="match status" value="1"/>
</dbReference>